<dbReference type="GO" id="GO:0046496">
    <property type="term" value="P:nicotinamide nucleotide metabolic process"/>
    <property type="evidence" value="ECO:0007669"/>
    <property type="project" value="UniProtKB-UniRule"/>
</dbReference>
<dbReference type="EMBL" id="CP019602">
    <property type="protein sequence ID" value="ARU15212.1"/>
    <property type="molecule type" value="Genomic_DNA"/>
</dbReference>
<keyword evidence="23" id="KW-1185">Reference proteome</keyword>
<dbReference type="PANTHER" id="PTHR12592">
    <property type="entry name" value="ATP-DEPENDENT (S)-NAD(P)H-HYDRATE DEHYDRATASE FAMILY MEMBER"/>
    <property type="match status" value="1"/>
</dbReference>
<comment type="similarity">
    <text evidence="4 19">In the C-terminal section; belongs to the NnrD/CARKD family.</text>
</comment>
<dbReference type="InterPro" id="IPR004443">
    <property type="entry name" value="YjeF_N_dom"/>
</dbReference>
<comment type="cofactor">
    <cofactor evidence="17">
        <name>Mg(2+)</name>
        <dbReference type="ChEBI" id="CHEBI:18420"/>
    </cofactor>
</comment>
<comment type="similarity">
    <text evidence="3 19">In the N-terminal section; belongs to the NnrE/AIBP family.</text>
</comment>
<feature type="binding site" evidence="18">
    <location>
        <begin position="65"/>
        <end position="69"/>
    </location>
    <ligand>
        <name>(6S)-NADPHX</name>
        <dbReference type="ChEBI" id="CHEBI:64076"/>
    </ligand>
</feature>
<dbReference type="Gene3D" id="3.40.1190.20">
    <property type="match status" value="1"/>
</dbReference>
<comment type="cofactor">
    <cofactor evidence="18 19">
        <name>K(+)</name>
        <dbReference type="ChEBI" id="CHEBI:29103"/>
    </cofactor>
    <text evidence="18 19">Binds 1 potassium ion per subunit.</text>
</comment>
<gene>
    <name evidence="18" type="primary">nnrE</name>
    <name evidence="17" type="synonym">nnrD</name>
    <name evidence="22" type="ORF">A9D14_02230</name>
</gene>
<comment type="function">
    <text evidence="18">Catalyzes the epimerization of the S- and R-forms of NAD(P)HX, a damaged form of NAD(P)H that is a result of enzymatic or heat-dependent hydration. This is a prerequisite for the S-specific NAD(P)H-hydrate dehydratase to allow the repair of both epimers of NAD(P)HX.</text>
</comment>
<evidence type="ECO:0000256" key="15">
    <source>
        <dbReference type="ARBA" id="ARBA00048238"/>
    </source>
</evidence>
<dbReference type="AlphaFoldDB" id="A0A1Z1F8Z1"/>
<evidence type="ECO:0000256" key="4">
    <source>
        <dbReference type="ARBA" id="ARBA00009524"/>
    </source>
</evidence>
<evidence type="ECO:0000259" key="20">
    <source>
        <dbReference type="PROSITE" id="PS51383"/>
    </source>
</evidence>
<evidence type="ECO:0000256" key="3">
    <source>
        <dbReference type="ARBA" id="ARBA00006001"/>
    </source>
</evidence>
<feature type="binding site" evidence="17">
    <location>
        <position position="305"/>
    </location>
    <ligand>
        <name>(6S)-NADPHX</name>
        <dbReference type="ChEBI" id="CHEBI:64076"/>
    </ligand>
</feature>
<evidence type="ECO:0000256" key="12">
    <source>
        <dbReference type="ARBA" id="ARBA00023239"/>
    </source>
</evidence>
<evidence type="ECO:0000256" key="10">
    <source>
        <dbReference type="ARBA" id="ARBA00023027"/>
    </source>
</evidence>
<evidence type="ECO:0000259" key="21">
    <source>
        <dbReference type="PROSITE" id="PS51385"/>
    </source>
</evidence>
<dbReference type="KEGG" id="cman:A9D14_02230"/>
<evidence type="ECO:0000256" key="1">
    <source>
        <dbReference type="ARBA" id="ARBA00000013"/>
    </source>
</evidence>
<evidence type="ECO:0000256" key="2">
    <source>
        <dbReference type="ARBA" id="ARBA00000909"/>
    </source>
</evidence>
<feature type="binding site" evidence="18">
    <location>
        <begin position="125"/>
        <end position="131"/>
    </location>
    <ligand>
        <name>(6S)-NADPHX</name>
        <dbReference type="ChEBI" id="CHEBI:64076"/>
    </ligand>
</feature>
<keyword evidence="6 17" id="KW-0547">Nucleotide-binding</keyword>
<feature type="binding site" evidence="18">
    <location>
        <position position="157"/>
    </location>
    <ligand>
        <name>K(+)</name>
        <dbReference type="ChEBI" id="CHEBI:29103"/>
    </ligand>
</feature>
<comment type="catalytic activity">
    <reaction evidence="16 17 19">
        <text>(6S)-NADPHX + ADP = AMP + phosphate + NADPH + H(+)</text>
        <dbReference type="Rhea" id="RHEA:32235"/>
        <dbReference type="ChEBI" id="CHEBI:15378"/>
        <dbReference type="ChEBI" id="CHEBI:43474"/>
        <dbReference type="ChEBI" id="CHEBI:57783"/>
        <dbReference type="ChEBI" id="CHEBI:64076"/>
        <dbReference type="ChEBI" id="CHEBI:456215"/>
        <dbReference type="ChEBI" id="CHEBI:456216"/>
        <dbReference type="EC" id="4.2.1.136"/>
    </reaction>
</comment>
<dbReference type="EC" id="4.2.1.136" evidence="19"/>
<evidence type="ECO:0000256" key="16">
    <source>
        <dbReference type="ARBA" id="ARBA00049209"/>
    </source>
</evidence>
<dbReference type="GO" id="GO:0052856">
    <property type="term" value="F:NAD(P)HX epimerase activity"/>
    <property type="evidence" value="ECO:0007669"/>
    <property type="project" value="UniProtKB-UniRule"/>
</dbReference>
<dbReference type="OrthoDB" id="9806925at2"/>
<dbReference type="Pfam" id="PF03853">
    <property type="entry name" value="YjeF_N"/>
    <property type="match status" value="1"/>
</dbReference>
<dbReference type="STRING" id="450378.GCA_001661675_00445"/>
<evidence type="ECO:0000256" key="19">
    <source>
        <dbReference type="PIRNR" id="PIRNR017184"/>
    </source>
</evidence>
<dbReference type="GO" id="GO:0110051">
    <property type="term" value="P:metabolite repair"/>
    <property type="evidence" value="ECO:0007669"/>
    <property type="project" value="TreeGrafter"/>
</dbReference>
<evidence type="ECO:0000256" key="9">
    <source>
        <dbReference type="ARBA" id="ARBA00022958"/>
    </source>
</evidence>
<feature type="binding site" evidence="17">
    <location>
        <position position="356"/>
    </location>
    <ligand>
        <name>(6S)-NADPHX</name>
        <dbReference type="ChEBI" id="CHEBI:64076"/>
    </ligand>
</feature>
<proteinExistence type="inferred from homology"/>
<dbReference type="Gene3D" id="3.40.50.10260">
    <property type="entry name" value="YjeF N-terminal domain"/>
    <property type="match status" value="1"/>
</dbReference>
<keyword evidence="12 17" id="KW-0456">Lyase</keyword>
<keyword evidence="5 18" id="KW-0479">Metal-binding</keyword>
<dbReference type="PIRSF" id="PIRSF017184">
    <property type="entry name" value="Nnr"/>
    <property type="match status" value="1"/>
</dbReference>
<feature type="domain" description="YjeF N-terminal" evidence="21">
    <location>
        <begin position="19"/>
        <end position="212"/>
    </location>
</feature>
<comment type="function">
    <text evidence="17">Catalyzes the dehydration of the S-form of NAD(P)HX at the expense of ADP, which is converted to AMP. Together with NAD(P)HX epimerase, which catalyzes the epimerization of the S- and R-forms, the enzyme allows the repair of both epimers of NAD(P)HX, a damaged form of NAD(P)H that is a result of enzymatic or heat-dependent hydration.</text>
</comment>
<dbReference type="CDD" id="cd01171">
    <property type="entry name" value="YXKO-related"/>
    <property type="match status" value="1"/>
</dbReference>
<organism evidence="22 23">
    <name type="scientific">Croceicoccus marinus</name>
    <dbReference type="NCBI Taxonomy" id="450378"/>
    <lineage>
        <taxon>Bacteria</taxon>
        <taxon>Pseudomonadati</taxon>
        <taxon>Pseudomonadota</taxon>
        <taxon>Alphaproteobacteria</taxon>
        <taxon>Sphingomonadales</taxon>
        <taxon>Erythrobacteraceae</taxon>
        <taxon>Croceicoccus</taxon>
    </lineage>
</organism>
<dbReference type="InterPro" id="IPR036652">
    <property type="entry name" value="YjeF_N_dom_sf"/>
</dbReference>
<feature type="binding site" evidence="18">
    <location>
        <position position="121"/>
    </location>
    <ligand>
        <name>K(+)</name>
        <dbReference type="ChEBI" id="CHEBI:29103"/>
    </ligand>
</feature>
<feature type="binding site" evidence="17">
    <location>
        <position position="246"/>
    </location>
    <ligand>
        <name>(6S)-NADPHX</name>
        <dbReference type="ChEBI" id="CHEBI:64076"/>
    </ligand>
</feature>
<keyword evidence="10 17" id="KW-0520">NAD</keyword>
<feature type="domain" description="YjeF C-terminal" evidence="20">
    <location>
        <begin position="213"/>
        <end position="477"/>
    </location>
</feature>
<evidence type="ECO:0000256" key="5">
    <source>
        <dbReference type="ARBA" id="ARBA00022723"/>
    </source>
</evidence>
<name>A0A1Z1F8Z1_9SPHN</name>
<dbReference type="SUPFAM" id="SSF53613">
    <property type="entry name" value="Ribokinase-like"/>
    <property type="match status" value="1"/>
</dbReference>
<sequence length="478" mass="49474">MHHQPHPIAPDQVLTAAQMRDAEQRLMDAGTDVHTLMQRAGRGAAEWVWRIASGAPVTVLCGPGNNGGDGYVIAETLRERGFPVQLVAALPPATDAAKRAASLYSGPVVDAAEAKGTVLVDCLFGSGLNREVTGVLRDMLHELSARHHRRIAIDLPSGVATDSGELLIDELPHYDLCIALGAWKPAHVLMPAMAHWRQARLVDIGCDTEPGGARLIGRPSIAAPAADAHKYRRGLVAMVAGPMAGAALLASRSAALGGSGYVKLLAQEPLSGAPADLVVLRAPGAMTLPQALSDDRIAAVLCGPGLGRDHQARERMEAALNCGHPLVLDADALTLLQLADRADRTDRTGPLVLTPHEGEMAALEKSFGLSGKGTKPCRALCLAQSAGAVVIAKGADTLVASPGGALAYAPPSPSWLSVAGTGDVLAGLTASRLAVTGDPFRAATEAVWLHAEAARRTGADFTAAMLAESVRDAMCAAL</sequence>
<comment type="catalytic activity">
    <reaction evidence="15 17 19">
        <text>(6S)-NADHX + ADP = AMP + phosphate + NADH + H(+)</text>
        <dbReference type="Rhea" id="RHEA:32223"/>
        <dbReference type="ChEBI" id="CHEBI:15378"/>
        <dbReference type="ChEBI" id="CHEBI:43474"/>
        <dbReference type="ChEBI" id="CHEBI:57945"/>
        <dbReference type="ChEBI" id="CHEBI:64074"/>
        <dbReference type="ChEBI" id="CHEBI:456215"/>
        <dbReference type="ChEBI" id="CHEBI:456216"/>
        <dbReference type="EC" id="4.2.1.136"/>
    </reaction>
</comment>
<dbReference type="NCBIfam" id="TIGR00197">
    <property type="entry name" value="yjeF_nterm"/>
    <property type="match status" value="1"/>
</dbReference>
<keyword evidence="8 17" id="KW-0521">NADP</keyword>
<feature type="binding site" evidence="18">
    <location>
        <position position="154"/>
    </location>
    <ligand>
        <name>(6S)-NADPHX</name>
        <dbReference type="ChEBI" id="CHEBI:64076"/>
    </ligand>
</feature>
<keyword evidence="13" id="KW-0511">Multifunctional enzyme</keyword>
<feature type="binding site" evidence="17">
    <location>
        <position position="423"/>
    </location>
    <ligand>
        <name>(6S)-NADPHX</name>
        <dbReference type="ChEBI" id="CHEBI:64076"/>
    </ligand>
</feature>
<dbReference type="GO" id="GO:0052855">
    <property type="term" value="F:ADP-dependent NAD(P)H-hydrate dehydratase activity"/>
    <property type="evidence" value="ECO:0007669"/>
    <property type="project" value="UniProtKB-UniRule"/>
</dbReference>
<dbReference type="RefSeq" id="WP_066842581.1">
    <property type="nucleotide sequence ID" value="NZ_CP019602.1"/>
</dbReference>
<dbReference type="HAMAP" id="MF_01966">
    <property type="entry name" value="NADHX_epimerase"/>
    <property type="match status" value="1"/>
</dbReference>
<dbReference type="PROSITE" id="PS51385">
    <property type="entry name" value="YJEF_N"/>
    <property type="match status" value="1"/>
</dbReference>
<dbReference type="GO" id="GO:0046872">
    <property type="term" value="F:metal ion binding"/>
    <property type="evidence" value="ECO:0007669"/>
    <property type="project" value="UniProtKB-UniRule"/>
</dbReference>
<dbReference type="InterPro" id="IPR000631">
    <property type="entry name" value="CARKD"/>
</dbReference>
<evidence type="ECO:0000256" key="14">
    <source>
        <dbReference type="ARBA" id="ARBA00025153"/>
    </source>
</evidence>
<reference evidence="22 23" key="1">
    <citation type="submission" date="2017-01" db="EMBL/GenBank/DDBJ databases">
        <title>Complete genome sequence of esterase-producing bacterium Croceicoccus marinus E4A9.</title>
        <authorList>
            <person name="Wu Y.-H."/>
            <person name="Cheng H."/>
            <person name="Xu L."/>
            <person name="Huo Y.-Y."/>
            <person name="Wang C.-S."/>
            <person name="Xu X.-W."/>
        </authorList>
    </citation>
    <scope>NUCLEOTIDE SEQUENCE [LARGE SCALE GENOMIC DNA]</scope>
    <source>
        <strain evidence="22 23">E4A9</strain>
    </source>
</reference>
<dbReference type="PANTHER" id="PTHR12592:SF0">
    <property type="entry name" value="ATP-DEPENDENT (S)-NAD(P)H-HYDRATE DEHYDRATASE"/>
    <property type="match status" value="1"/>
</dbReference>
<dbReference type="Pfam" id="PF01256">
    <property type="entry name" value="Carb_kinase"/>
    <property type="match status" value="1"/>
</dbReference>
<feature type="binding site" evidence="17">
    <location>
        <begin position="393"/>
        <end position="397"/>
    </location>
    <ligand>
        <name>AMP</name>
        <dbReference type="ChEBI" id="CHEBI:456215"/>
    </ligand>
</feature>
<evidence type="ECO:0000256" key="7">
    <source>
        <dbReference type="ARBA" id="ARBA00022840"/>
    </source>
</evidence>
<feature type="binding site" evidence="17">
    <location>
        <position position="422"/>
    </location>
    <ligand>
        <name>AMP</name>
        <dbReference type="ChEBI" id="CHEBI:456215"/>
    </ligand>
</feature>
<comment type="catalytic activity">
    <reaction evidence="1 18 19">
        <text>(6R)-NADHX = (6S)-NADHX</text>
        <dbReference type="Rhea" id="RHEA:32215"/>
        <dbReference type="ChEBI" id="CHEBI:64074"/>
        <dbReference type="ChEBI" id="CHEBI:64075"/>
        <dbReference type="EC" id="5.1.99.6"/>
    </reaction>
</comment>
<comment type="similarity">
    <text evidence="17">Belongs to the NnrD/CARKD family.</text>
</comment>
<evidence type="ECO:0000313" key="23">
    <source>
        <dbReference type="Proteomes" id="UP000195807"/>
    </source>
</evidence>
<dbReference type="GO" id="GO:0005524">
    <property type="term" value="F:ATP binding"/>
    <property type="evidence" value="ECO:0007669"/>
    <property type="project" value="UniProtKB-UniRule"/>
</dbReference>
<protein>
    <recommendedName>
        <fullName evidence="19">Bifunctional NAD(P)H-hydrate repair enzyme</fullName>
    </recommendedName>
    <alternativeName>
        <fullName evidence="19">Nicotinamide nucleotide repair protein</fullName>
    </alternativeName>
    <domain>
        <recommendedName>
            <fullName evidence="19">ADP-dependent (S)-NAD(P)H-hydrate dehydratase</fullName>
            <ecNumber evidence="19">4.2.1.136</ecNumber>
        </recommendedName>
        <alternativeName>
            <fullName evidence="19">ADP-dependent NAD(P)HX dehydratase</fullName>
        </alternativeName>
    </domain>
    <domain>
        <recommendedName>
            <fullName evidence="19">NAD(P)H-hydrate epimerase</fullName>
            <ecNumber evidence="19">5.1.99.6</ecNumber>
        </recommendedName>
    </domain>
</protein>
<keyword evidence="9 18" id="KW-0630">Potassium</keyword>
<evidence type="ECO:0000256" key="11">
    <source>
        <dbReference type="ARBA" id="ARBA00023235"/>
    </source>
</evidence>
<evidence type="ECO:0000256" key="13">
    <source>
        <dbReference type="ARBA" id="ARBA00023268"/>
    </source>
</evidence>
<dbReference type="HAMAP" id="MF_01965">
    <property type="entry name" value="NADHX_dehydratase"/>
    <property type="match status" value="1"/>
</dbReference>
<keyword evidence="11 18" id="KW-0413">Isomerase</keyword>
<comment type="caution">
    <text evidence="18">Lacks conserved residue(s) required for the propagation of feature annotation.</text>
</comment>
<comment type="similarity">
    <text evidence="18">Belongs to the NnrE/AIBP family.</text>
</comment>
<evidence type="ECO:0000256" key="17">
    <source>
        <dbReference type="HAMAP-Rule" id="MF_01965"/>
    </source>
</evidence>
<evidence type="ECO:0000256" key="18">
    <source>
        <dbReference type="HAMAP-Rule" id="MF_01966"/>
    </source>
</evidence>
<evidence type="ECO:0000313" key="22">
    <source>
        <dbReference type="EMBL" id="ARU15212.1"/>
    </source>
</evidence>
<comment type="function">
    <text evidence="14 19">Bifunctional enzyme that catalyzes the epimerization of the S- and R-forms of NAD(P)HX and the dehydration of the S-form of NAD(P)HX at the expense of ADP, which is converted to AMP. This allows the repair of both epimers of NAD(P)HX, a damaged form of NAD(P)H that is a result of enzymatic or heat-dependent hydration.</text>
</comment>
<dbReference type="EC" id="5.1.99.6" evidence="19"/>
<dbReference type="InterPro" id="IPR030677">
    <property type="entry name" value="Nnr"/>
</dbReference>
<feature type="binding site" evidence="18">
    <location>
        <position position="66"/>
    </location>
    <ligand>
        <name>K(+)</name>
        <dbReference type="ChEBI" id="CHEBI:29103"/>
    </ligand>
</feature>
<accession>A0A1Z1F8Z1</accession>
<dbReference type="Proteomes" id="UP000195807">
    <property type="component" value="Chromosome"/>
</dbReference>
<dbReference type="PROSITE" id="PS51383">
    <property type="entry name" value="YJEF_C_3"/>
    <property type="match status" value="1"/>
</dbReference>
<comment type="catalytic activity">
    <reaction evidence="2 18 19">
        <text>(6R)-NADPHX = (6S)-NADPHX</text>
        <dbReference type="Rhea" id="RHEA:32227"/>
        <dbReference type="ChEBI" id="CHEBI:64076"/>
        <dbReference type="ChEBI" id="CHEBI:64077"/>
        <dbReference type="EC" id="5.1.99.6"/>
    </reaction>
</comment>
<dbReference type="InterPro" id="IPR029056">
    <property type="entry name" value="Ribokinase-like"/>
</dbReference>
<evidence type="ECO:0000256" key="6">
    <source>
        <dbReference type="ARBA" id="ARBA00022741"/>
    </source>
</evidence>
<dbReference type="SUPFAM" id="SSF64153">
    <property type="entry name" value="YjeF N-terminal domain-like"/>
    <property type="match status" value="1"/>
</dbReference>
<dbReference type="NCBIfam" id="TIGR00196">
    <property type="entry name" value="yjeF_cterm"/>
    <property type="match status" value="1"/>
</dbReference>
<comment type="subunit">
    <text evidence="17">Homotetramer.</text>
</comment>
<keyword evidence="7 17" id="KW-0067">ATP-binding</keyword>
<evidence type="ECO:0000256" key="8">
    <source>
        <dbReference type="ARBA" id="ARBA00022857"/>
    </source>
</evidence>